<protein>
    <recommendedName>
        <fullName evidence="2 7">Site-specific DNA-methyltransferase (adenine-specific)</fullName>
        <ecNumber evidence="2 7">2.1.1.72</ecNumber>
    </recommendedName>
</protein>
<dbReference type="PROSITE" id="PS00092">
    <property type="entry name" value="N6_MTASE"/>
    <property type="match status" value="1"/>
</dbReference>
<evidence type="ECO:0000313" key="9">
    <source>
        <dbReference type="Proteomes" id="UP001596976"/>
    </source>
</evidence>
<keyword evidence="5 7" id="KW-0949">S-adenosyl-L-methionine</keyword>
<proteinExistence type="inferred from homology"/>
<evidence type="ECO:0000313" key="8">
    <source>
        <dbReference type="EMBL" id="MFD0944691.1"/>
    </source>
</evidence>
<dbReference type="NCBIfam" id="TIGR00571">
    <property type="entry name" value="dam"/>
    <property type="match status" value="1"/>
</dbReference>
<evidence type="ECO:0000256" key="3">
    <source>
        <dbReference type="ARBA" id="ARBA00022603"/>
    </source>
</evidence>
<dbReference type="RefSeq" id="WP_381014430.1">
    <property type="nucleotide sequence ID" value="NZ_JBHTJF010000046.1"/>
</dbReference>
<dbReference type="EMBL" id="JBHTJF010000046">
    <property type="protein sequence ID" value="MFD0944691.1"/>
    <property type="molecule type" value="Genomic_DNA"/>
</dbReference>
<accession>A0ABW3H4V8</accession>
<dbReference type="PIRSF" id="PIRSF000398">
    <property type="entry name" value="M_m6A_EcoRV"/>
    <property type="match status" value="1"/>
</dbReference>
<dbReference type="PANTHER" id="PTHR30481">
    <property type="entry name" value="DNA ADENINE METHYLASE"/>
    <property type="match status" value="1"/>
</dbReference>
<dbReference type="InterPro" id="IPR023095">
    <property type="entry name" value="Ade_MeTrfase_dom_2"/>
</dbReference>
<dbReference type="GO" id="GO:0032259">
    <property type="term" value="P:methylation"/>
    <property type="evidence" value="ECO:0007669"/>
    <property type="project" value="UniProtKB-KW"/>
</dbReference>
<evidence type="ECO:0000256" key="6">
    <source>
        <dbReference type="ARBA" id="ARBA00047942"/>
    </source>
</evidence>
<comment type="caution">
    <text evidence="8">The sequence shown here is derived from an EMBL/GenBank/DDBJ whole genome shotgun (WGS) entry which is preliminary data.</text>
</comment>
<dbReference type="PANTHER" id="PTHR30481:SF3">
    <property type="entry name" value="DNA ADENINE METHYLASE"/>
    <property type="match status" value="1"/>
</dbReference>
<dbReference type="Gene3D" id="3.40.50.150">
    <property type="entry name" value="Vaccinia Virus protein VP39"/>
    <property type="match status" value="1"/>
</dbReference>
<name>A0ABW3H4V8_9BACL</name>
<dbReference type="Gene3D" id="1.10.1020.10">
    <property type="entry name" value="Adenine-specific Methyltransferase, Domain 2"/>
    <property type="match status" value="1"/>
</dbReference>
<sequence length="313" mass="36435">MIKKMKIVVPPLKIQGIKTKLIPMIKQSILWNDSKIWIEPFLGSGSVLFNMQPQNAIVSDTNKHIINVYKGIQDNSINSSNVRTFLESEGAKLEVSNGEYYYDVRERFNLHGDPLDFIFLNRSCFNGMMRFNKKGDFNVPFCRKPERFQKALITRICNQIQLVSDIMQNKNWTFKVADWKDTVSNASHNDFIYLDPPYIGLHADYYNTWDENDAFELLKTMNNTSAGYALSMWKSNDFRSNYYLKHWNGIEFTTDHFYHVGASLNNRKSVIESLIVSEQYARINLESTNELDIQELDDTENTNMPIAKQLSLF</sequence>
<comment type="catalytic activity">
    <reaction evidence="6 7">
        <text>a 2'-deoxyadenosine in DNA + S-adenosyl-L-methionine = an N(6)-methyl-2'-deoxyadenosine in DNA + S-adenosyl-L-homocysteine + H(+)</text>
        <dbReference type="Rhea" id="RHEA:15197"/>
        <dbReference type="Rhea" id="RHEA-COMP:12418"/>
        <dbReference type="Rhea" id="RHEA-COMP:12419"/>
        <dbReference type="ChEBI" id="CHEBI:15378"/>
        <dbReference type="ChEBI" id="CHEBI:57856"/>
        <dbReference type="ChEBI" id="CHEBI:59789"/>
        <dbReference type="ChEBI" id="CHEBI:90615"/>
        <dbReference type="ChEBI" id="CHEBI:90616"/>
        <dbReference type="EC" id="2.1.1.72"/>
    </reaction>
</comment>
<dbReference type="SUPFAM" id="SSF53335">
    <property type="entry name" value="S-adenosyl-L-methionine-dependent methyltransferases"/>
    <property type="match status" value="1"/>
</dbReference>
<gene>
    <name evidence="8" type="ORF">ACFQ0V_13150</name>
</gene>
<reference evidence="9" key="1">
    <citation type="journal article" date="2019" name="Int. J. Syst. Evol. Microbiol.">
        <title>The Global Catalogue of Microorganisms (GCM) 10K type strain sequencing project: providing services to taxonomists for standard genome sequencing and annotation.</title>
        <authorList>
            <consortium name="The Broad Institute Genomics Platform"/>
            <consortium name="The Broad Institute Genome Sequencing Center for Infectious Disease"/>
            <person name="Wu L."/>
            <person name="Ma J."/>
        </authorList>
    </citation>
    <scope>NUCLEOTIDE SEQUENCE [LARGE SCALE GENOMIC DNA]</scope>
    <source>
        <strain evidence="9">CCUG 63563</strain>
    </source>
</reference>
<dbReference type="InterPro" id="IPR002052">
    <property type="entry name" value="DNA_methylase_N6_adenine_CS"/>
</dbReference>
<dbReference type="Pfam" id="PF02086">
    <property type="entry name" value="MethyltransfD12"/>
    <property type="match status" value="1"/>
</dbReference>
<evidence type="ECO:0000256" key="2">
    <source>
        <dbReference type="ARBA" id="ARBA00011900"/>
    </source>
</evidence>
<keyword evidence="9" id="KW-1185">Reference proteome</keyword>
<dbReference type="InterPro" id="IPR029063">
    <property type="entry name" value="SAM-dependent_MTases_sf"/>
</dbReference>
<dbReference type="InterPro" id="IPR012263">
    <property type="entry name" value="M_m6A_EcoRV"/>
</dbReference>
<evidence type="ECO:0000256" key="4">
    <source>
        <dbReference type="ARBA" id="ARBA00022679"/>
    </source>
</evidence>
<evidence type="ECO:0000256" key="5">
    <source>
        <dbReference type="ARBA" id="ARBA00022691"/>
    </source>
</evidence>
<dbReference type="Proteomes" id="UP001596976">
    <property type="component" value="Unassembled WGS sequence"/>
</dbReference>
<dbReference type="PRINTS" id="PR00505">
    <property type="entry name" value="D12N6MTFRASE"/>
</dbReference>
<evidence type="ECO:0000256" key="7">
    <source>
        <dbReference type="RuleBase" id="RU361257"/>
    </source>
</evidence>
<evidence type="ECO:0000256" key="1">
    <source>
        <dbReference type="ARBA" id="ARBA00006594"/>
    </source>
</evidence>
<keyword evidence="4 7" id="KW-0808">Transferase</keyword>
<dbReference type="EC" id="2.1.1.72" evidence="2 7"/>
<organism evidence="8 9">
    <name type="scientific">Savagea faecisuis</name>
    <dbReference type="NCBI Taxonomy" id="1274803"/>
    <lineage>
        <taxon>Bacteria</taxon>
        <taxon>Bacillati</taxon>
        <taxon>Bacillota</taxon>
        <taxon>Bacilli</taxon>
        <taxon>Bacillales</taxon>
        <taxon>Caryophanaceae</taxon>
        <taxon>Savagea</taxon>
    </lineage>
</organism>
<dbReference type="InterPro" id="IPR012327">
    <property type="entry name" value="MeTrfase_D12"/>
</dbReference>
<comment type="similarity">
    <text evidence="1 7">Belongs to the N(4)/N(6)-methyltransferase family.</text>
</comment>
<keyword evidence="3 7" id="KW-0489">Methyltransferase</keyword>
<dbReference type="GO" id="GO:0008168">
    <property type="term" value="F:methyltransferase activity"/>
    <property type="evidence" value="ECO:0007669"/>
    <property type="project" value="UniProtKB-KW"/>
</dbReference>